<comment type="catalytic activity">
    <reaction evidence="8">
        <text>a quinone + NADH + H(+) = a quinol + NAD(+)</text>
        <dbReference type="Rhea" id="RHEA:46160"/>
        <dbReference type="ChEBI" id="CHEBI:15378"/>
        <dbReference type="ChEBI" id="CHEBI:24646"/>
        <dbReference type="ChEBI" id="CHEBI:57540"/>
        <dbReference type="ChEBI" id="CHEBI:57945"/>
        <dbReference type="ChEBI" id="CHEBI:132124"/>
        <dbReference type="EC" id="1.6.5.9"/>
    </reaction>
</comment>
<evidence type="ECO:0000256" key="9">
    <source>
        <dbReference type="SAM" id="Phobius"/>
    </source>
</evidence>
<evidence type="ECO:0000256" key="5">
    <source>
        <dbReference type="ARBA" id="ARBA00022946"/>
    </source>
</evidence>
<dbReference type="Pfam" id="PF22366">
    <property type="entry name" value="NDH2_C"/>
    <property type="match status" value="1"/>
</dbReference>
<evidence type="ECO:0000259" key="10">
    <source>
        <dbReference type="Pfam" id="PF07992"/>
    </source>
</evidence>
<dbReference type="PRINTS" id="PR00411">
    <property type="entry name" value="PNDRDTASEI"/>
</dbReference>
<keyword evidence="6 12" id="KW-0560">Oxidoreductase</keyword>
<evidence type="ECO:0000256" key="1">
    <source>
        <dbReference type="ARBA" id="ARBA00005272"/>
    </source>
</evidence>
<dbReference type="SUPFAM" id="SSF51905">
    <property type="entry name" value="FAD/NAD(P)-binding domain"/>
    <property type="match status" value="2"/>
</dbReference>
<dbReference type="GO" id="GO:0016491">
    <property type="term" value="F:oxidoreductase activity"/>
    <property type="evidence" value="ECO:0007669"/>
    <property type="project" value="UniProtKB-KW"/>
</dbReference>
<feature type="domain" description="External alternative NADH-ubiquinone oxidoreductase-like C-terminal" evidence="11">
    <location>
        <begin position="350"/>
        <end position="407"/>
    </location>
</feature>
<dbReference type="PANTHER" id="PTHR43706:SF47">
    <property type="entry name" value="EXTERNAL NADH-UBIQUINONE OXIDOREDUCTASE 1, MITOCHONDRIAL-RELATED"/>
    <property type="match status" value="1"/>
</dbReference>
<evidence type="ECO:0000256" key="4">
    <source>
        <dbReference type="ARBA" id="ARBA00022827"/>
    </source>
</evidence>
<dbReference type="RefSeq" id="WP_379663999.1">
    <property type="nucleotide sequence ID" value="NZ_JBHUDG010000049.1"/>
</dbReference>
<keyword evidence="9" id="KW-0812">Transmembrane</keyword>
<keyword evidence="9" id="KW-0472">Membrane</keyword>
<protein>
    <recommendedName>
        <fullName evidence="2">NADH:ubiquinone reductase (non-electrogenic)</fullName>
        <ecNumber evidence="2">1.6.5.9</ecNumber>
    </recommendedName>
</protein>
<dbReference type="Gene3D" id="3.50.50.100">
    <property type="match status" value="1"/>
</dbReference>
<evidence type="ECO:0000256" key="6">
    <source>
        <dbReference type="ARBA" id="ARBA00023002"/>
    </source>
</evidence>
<dbReference type="InterPro" id="IPR054585">
    <property type="entry name" value="NDH2-like_C"/>
</dbReference>
<dbReference type="EMBL" id="JBHUDG010000049">
    <property type="protein sequence ID" value="MFD1631631.1"/>
    <property type="molecule type" value="Genomic_DNA"/>
</dbReference>
<evidence type="ECO:0000256" key="7">
    <source>
        <dbReference type="ARBA" id="ARBA00023027"/>
    </source>
</evidence>
<evidence type="ECO:0000256" key="8">
    <source>
        <dbReference type="ARBA" id="ARBA00047599"/>
    </source>
</evidence>
<evidence type="ECO:0000313" key="12">
    <source>
        <dbReference type="EMBL" id="MFD1631631.1"/>
    </source>
</evidence>
<dbReference type="InterPro" id="IPR036188">
    <property type="entry name" value="FAD/NAD-bd_sf"/>
</dbReference>
<organism evidence="12 13">
    <name type="scientific">Pseudopedobacter beijingensis</name>
    <dbReference type="NCBI Taxonomy" id="1207056"/>
    <lineage>
        <taxon>Bacteria</taxon>
        <taxon>Pseudomonadati</taxon>
        <taxon>Bacteroidota</taxon>
        <taxon>Sphingobacteriia</taxon>
        <taxon>Sphingobacteriales</taxon>
        <taxon>Sphingobacteriaceae</taxon>
        <taxon>Pseudopedobacter</taxon>
    </lineage>
</organism>
<proteinExistence type="inferred from homology"/>
<evidence type="ECO:0000256" key="3">
    <source>
        <dbReference type="ARBA" id="ARBA00022630"/>
    </source>
</evidence>
<name>A0ABW4IFU0_9SPHI</name>
<keyword evidence="9" id="KW-1133">Transmembrane helix</keyword>
<accession>A0ABW4IFU0</accession>
<dbReference type="Pfam" id="PF07992">
    <property type="entry name" value="Pyr_redox_2"/>
    <property type="match status" value="1"/>
</dbReference>
<evidence type="ECO:0000256" key="2">
    <source>
        <dbReference type="ARBA" id="ARBA00012637"/>
    </source>
</evidence>
<gene>
    <name evidence="12" type="ORF">ACFSAH_17280</name>
</gene>
<dbReference type="InterPro" id="IPR023753">
    <property type="entry name" value="FAD/NAD-binding_dom"/>
</dbReference>
<comment type="caution">
    <text evidence="12">The sequence shown here is derived from an EMBL/GenBank/DDBJ whole genome shotgun (WGS) entry which is preliminary data.</text>
</comment>
<dbReference type="PANTHER" id="PTHR43706">
    <property type="entry name" value="NADH DEHYDROGENASE"/>
    <property type="match status" value="1"/>
</dbReference>
<keyword evidence="7" id="KW-0520">NAD</keyword>
<reference evidence="13" key="1">
    <citation type="journal article" date="2019" name="Int. J. Syst. Evol. Microbiol.">
        <title>The Global Catalogue of Microorganisms (GCM) 10K type strain sequencing project: providing services to taxonomists for standard genome sequencing and annotation.</title>
        <authorList>
            <consortium name="The Broad Institute Genomics Platform"/>
            <consortium name="The Broad Institute Genome Sequencing Center for Infectious Disease"/>
            <person name="Wu L."/>
            <person name="Ma J."/>
        </authorList>
    </citation>
    <scope>NUCLEOTIDE SEQUENCE [LARGE SCALE GENOMIC DNA]</scope>
    <source>
        <strain evidence="13">CCUG 53762</strain>
    </source>
</reference>
<evidence type="ECO:0000313" key="13">
    <source>
        <dbReference type="Proteomes" id="UP001597118"/>
    </source>
</evidence>
<keyword evidence="13" id="KW-1185">Reference proteome</keyword>
<feature type="transmembrane region" description="Helical" evidence="9">
    <location>
        <begin position="375"/>
        <end position="392"/>
    </location>
</feature>
<keyword evidence="4" id="KW-0274">FAD</keyword>
<feature type="domain" description="FAD/NAD(P)-binding" evidence="10">
    <location>
        <begin position="6"/>
        <end position="326"/>
    </location>
</feature>
<keyword evidence="5" id="KW-0809">Transit peptide</keyword>
<dbReference type="InterPro" id="IPR045024">
    <property type="entry name" value="NDH-2"/>
</dbReference>
<evidence type="ECO:0000259" key="11">
    <source>
        <dbReference type="Pfam" id="PF22366"/>
    </source>
</evidence>
<dbReference type="PRINTS" id="PR00368">
    <property type="entry name" value="FADPNR"/>
</dbReference>
<sequence>MLAKTKKVVIVGGGFAGINLAKKLMKSSLFEVILVDKNNYNFFPPLIYQVATGFLENSSISYPFRKLFAAKRLRFRMGNVKRVLLQEKQIELDTGILDYDYLVFATGTETNYFGNQNIRQNALPMKTLDDALFMRNTLLQRLERATVTKDKQEKERLLTIVVAGGGPTGVEISGMLAELKKSVIRKEYPELIGAKSDIYLVNGGAELLSPMSVKSQQYTYQSLANLGVKILLNTRVNDFKDNKVVLGNGEVIETESLIWASGVKGISFDGLPQEVYGPGTRMLVDRFNRIKDCEDVYSIGDACLILDDPEYPRGHPQLAQVAIQQGVNLALNLINKESAKQQKPFMYKDRGSMAIIGKNKAVADLPFKNIHFDGFIAWCAWLFIHMMSLLNYRNRLKTLYNWAVAYFTRDNSLRMIIRPGGKKQEAEQQN</sequence>
<dbReference type="Proteomes" id="UP001597118">
    <property type="component" value="Unassembled WGS sequence"/>
</dbReference>
<keyword evidence="3" id="KW-0285">Flavoprotein</keyword>
<dbReference type="EC" id="1.6.5.9" evidence="2"/>
<comment type="similarity">
    <text evidence="1">Belongs to the NADH dehydrogenase family.</text>
</comment>